<dbReference type="STRING" id="285351.SAMN04488035_1237"/>
<dbReference type="PANTHER" id="PTHR37313:SF2">
    <property type="entry name" value="UPF0749 PROTEIN YLXX"/>
    <property type="match status" value="1"/>
</dbReference>
<feature type="region of interest" description="Disordered" evidence="2">
    <location>
        <begin position="1"/>
        <end position="38"/>
    </location>
</feature>
<reference evidence="5" key="1">
    <citation type="submission" date="2016-10" db="EMBL/GenBank/DDBJ databases">
        <authorList>
            <person name="Varghese N."/>
            <person name="Submissions S."/>
        </authorList>
    </citation>
    <scope>NUCLEOTIDE SEQUENCE [LARGE SCALE GENOMIC DNA]</scope>
    <source>
        <strain evidence="5">DSM 19083</strain>
    </source>
</reference>
<dbReference type="Proteomes" id="UP000198520">
    <property type="component" value="Unassembled WGS sequence"/>
</dbReference>
<keyword evidence="3" id="KW-0812">Transmembrane</keyword>
<keyword evidence="3" id="KW-1133">Transmembrane helix</keyword>
<dbReference type="PANTHER" id="PTHR37313">
    <property type="entry name" value="UPF0749 PROTEIN RV1825"/>
    <property type="match status" value="1"/>
</dbReference>
<keyword evidence="3" id="KW-0472">Membrane</keyword>
<dbReference type="Gene3D" id="3.30.70.1880">
    <property type="entry name" value="Protein of unknown function DUF881"/>
    <property type="match status" value="1"/>
</dbReference>
<gene>
    <name evidence="4" type="ORF">SAMN04488035_1237</name>
</gene>
<dbReference type="Pfam" id="PF05949">
    <property type="entry name" value="DUF881"/>
    <property type="match status" value="1"/>
</dbReference>
<evidence type="ECO:0000313" key="5">
    <source>
        <dbReference type="Proteomes" id="UP000198520"/>
    </source>
</evidence>
<dbReference type="AlphaFoldDB" id="A0A1I2FE05"/>
<proteinExistence type="inferred from homology"/>
<comment type="similarity">
    <text evidence="1">Belongs to the UPF0749 family.</text>
</comment>
<dbReference type="InterPro" id="IPR010273">
    <property type="entry name" value="DUF881"/>
</dbReference>
<protein>
    <submittedName>
        <fullName evidence="4">Uncharacterized conserved protein YlxW, UPF0749 family</fullName>
    </submittedName>
</protein>
<accession>A0A1I2FE05</accession>
<dbReference type="OrthoDB" id="3211287at2"/>
<evidence type="ECO:0000313" key="4">
    <source>
        <dbReference type="EMBL" id="SFF02731.1"/>
    </source>
</evidence>
<evidence type="ECO:0000256" key="2">
    <source>
        <dbReference type="SAM" id="MobiDB-lite"/>
    </source>
</evidence>
<dbReference type="GO" id="GO:0005886">
    <property type="term" value="C:plasma membrane"/>
    <property type="evidence" value="ECO:0007669"/>
    <property type="project" value="TreeGrafter"/>
</dbReference>
<dbReference type="RefSeq" id="WP_093376208.1">
    <property type="nucleotide sequence ID" value="NZ_BNAN01000002.1"/>
</dbReference>
<organism evidence="4 5">
    <name type="scientific">Flavimobilis marinus</name>
    <dbReference type="NCBI Taxonomy" id="285351"/>
    <lineage>
        <taxon>Bacteria</taxon>
        <taxon>Bacillati</taxon>
        <taxon>Actinomycetota</taxon>
        <taxon>Actinomycetes</taxon>
        <taxon>Micrococcales</taxon>
        <taxon>Jonesiaceae</taxon>
        <taxon>Flavimobilis</taxon>
    </lineage>
</organism>
<keyword evidence="5" id="KW-1185">Reference proteome</keyword>
<feature type="transmembrane region" description="Helical" evidence="3">
    <location>
        <begin position="55"/>
        <end position="74"/>
    </location>
</feature>
<evidence type="ECO:0000256" key="3">
    <source>
        <dbReference type="SAM" id="Phobius"/>
    </source>
</evidence>
<sequence>MTAPDATPTPEDRQDDDASAPADQDVAPRHAEAAPERGHAWRTLRRALSPRLSTSRVVAALLCALLGFALVVQVQQTQTESLSSLRQSELVRILDEVTQRGGDLENEVRTLREQRDELQSGTADDAAALEVAVERAERQGILSGRLPAVGPGVTVRITEGDTRLRATALLTVLEELRNAGAEVIELNGVRLVASSYLIETSEGIVVDGQIVSPPFLWAAIGDPSALGPALEIPGGAMSTIRTGGGMGRIDAVDELEINAVREPAPLRYAEPATGTDSA</sequence>
<dbReference type="EMBL" id="FONZ01000002">
    <property type="protein sequence ID" value="SFF02731.1"/>
    <property type="molecule type" value="Genomic_DNA"/>
</dbReference>
<evidence type="ECO:0000256" key="1">
    <source>
        <dbReference type="ARBA" id="ARBA00009108"/>
    </source>
</evidence>
<feature type="compositionally biased region" description="Basic and acidic residues" evidence="2">
    <location>
        <begin position="26"/>
        <end position="38"/>
    </location>
</feature>
<name>A0A1I2FE05_9MICO</name>